<evidence type="ECO:0000313" key="3">
    <source>
        <dbReference type="Proteomes" id="UP000503540"/>
    </source>
</evidence>
<dbReference type="AlphaFoldDB" id="A0A6G9Y6X4"/>
<dbReference type="InterPro" id="IPR036894">
    <property type="entry name" value="YbaB-like_sf"/>
</dbReference>
<dbReference type="KEGG" id="nah:F5544_05250"/>
<feature type="compositionally biased region" description="Polar residues" evidence="1">
    <location>
        <begin position="137"/>
        <end position="146"/>
    </location>
</feature>
<dbReference type="Gene3D" id="3.30.1310.10">
    <property type="entry name" value="Nucleoid-associated protein YbaB-like domain"/>
    <property type="match status" value="1"/>
</dbReference>
<reference evidence="2 3" key="1">
    <citation type="journal article" date="2019" name="ACS Chem. Biol.">
        <title>Identification and Mobilization of a Cryptic Antibiotic Biosynthesis Gene Locus from a Human-Pathogenic Nocardia Isolate.</title>
        <authorList>
            <person name="Herisse M."/>
            <person name="Ishida K."/>
            <person name="Porter J.L."/>
            <person name="Howden B."/>
            <person name="Hertweck C."/>
            <person name="Stinear T.P."/>
            <person name="Pidot S.J."/>
        </authorList>
    </citation>
    <scope>NUCLEOTIDE SEQUENCE [LARGE SCALE GENOMIC DNA]</scope>
    <source>
        <strain evidence="2 3">AUSMDU00012717</strain>
    </source>
</reference>
<dbReference type="InterPro" id="IPR004401">
    <property type="entry name" value="YbaB/EbfC"/>
</dbReference>
<keyword evidence="3" id="KW-1185">Reference proteome</keyword>
<dbReference type="RefSeq" id="WP_167472128.1">
    <property type="nucleotide sequence ID" value="NZ_CP046172.1"/>
</dbReference>
<protein>
    <submittedName>
        <fullName evidence="2">YbaB/EbfC family DNA-binding protein</fullName>
    </submittedName>
</protein>
<organism evidence="2 3">
    <name type="scientific">Nocardia arthritidis</name>
    <dbReference type="NCBI Taxonomy" id="228602"/>
    <lineage>
        <taxon>Bacteria</taxon>
        <taxon>Bacillati</taxon>
        <taxon>Actinomycetota</taxon>
        <taxon>Actinomycetes</taxon>
        <taxon>Mycobacteriales</taxon>
        <taxon>Nocardiaceae</taxon>
        <taxon>Nocardia</taxon>
    </lineage>
</organism>
<name>A0A6G9Y6X4_9NOCA</name>
<evidence type="ECO:0000256" key="1">
    <source>
        <dbReference type="SAM" id="MobiDB-lite"/>
    </source>
</evidence>
<dbReference type="GO" id="GO:0003677">
    <property type="term" value="F:DNA binding"/>
    <property type="evidence" value="ECO:0007669"/>
    <property type="project" value="UniProtKB-KW"/>
</dbReference>
<proteinExistence type="predicted"/>
<evidence type="ECO:0000313" key="2">
    <source>
        <dbReference type="EMBL" id="QIS08962.1"/>
    </source>
</evidence>
<gene>
    <name evidence="2" type="ORF">F5544_05250</name>
</gene>
<sequence>MTNAAAKAEVADLLETVQRHIRSLAGAHRQRTLLTATATAGDRRIRVTVNADGIPVQITFAEDVSDLEYDEIAAATVEAAQAAATEVRTKAEKLYEPLQKAHARLPSLSEMVEGMPDLRKELPKAQPAALTPPPAQSSESATTAMTFENVEYRPDSSGSMIAEDDNW</sequence>
<dbReference type="Pfam" id="PF02575">
    <property type="entry name" value="YbaB_DNA_bd"/>
    <property type="match status" value="1"/>
</dbReference>
<dbReference type="EMBL" id="CP046172">
    <property type="protein sequence ID" value="QIS08962.1"/>
    <property type="molecule type" value="Genomic_DNA"/>
</dbReference>
<dbReference type="Proteomes" id="UP000503540">
    <property type="component" value="Chromosome"/>
</dbReference>
<dbReference type="SUPFAM" id="SSF82607">
    <property type="entry name" value="YbaB-like"/>
    <property type="match status" value="1"/>
</dbReference>
<feature type="region of interest" description="Disordered" evidence="1">
    <location>
        <begin position="124"/>
        <end position="167"/>
    </location>
</feature>
<keyword evidence="2" id="KW-0238">DNA-binding</keyword>
<accession>A0A6G9Y6X4</accession>